<dbReference type="Proteomes" id="UP000318590">
    <property type="component" value="Unassembled WGS sequence"/>
</dbReference>
<comment type="caution">
    <text evidence="2">The sequence shown here is derived from an EMBL/GenBank/DDBJ whole genome shotgun (WGS) entry which is preliminary data.</text>
</comment>
<keyword evidence="1" id="KW-0732">Signal</keyword>
<dbReference type="EMBL" id="VFSV01000034">
    <property type="protein sequence ID" value="TRD15780.1"/>
    <property type="molecule type" value="Genomic_DNA"/>
</dbReference>
<name>A0A547PNT3_9RHOB</name>
<evidence type="ECO:0000313" key="3">
    <source>
        <dbReference type="Proteomes" id="UP000318590"/>
    </source>
</evidence>
<feature type="signal peptide" evidence="1">
    <location>
        <begin position="1"/>
        <end position="17"/>
    </location>
</feature>
<reference evidence="2 3" key="1">
    <citation type="submission" date="2019-06" db="EMBL/GenBank/DDBJ databases">
        <title>Paenimaribius caenipelagi gen. nov., sp. nov., isolated from a tidal flat.</title>
        <authorList>
            <person name="Yoon J.-H."/>
        </authorList>
    </citation>
    <scope>NUCLEOTIDE SEQUENCE [LARGE SCALE GENOMIC DNA]</scope>
    <source>
        <strain evidence="2 3">JBTF-M29</strain>
    </source>
</reference>
<evidence type="ECO:0000313" key="2">
    <source>
        <dbReference type="EMBL" id="TRD15780.1"/>
    </source>
</evidence>
<proteinExistence type="predicted"/>
<gene>
    <name evidence="2" type="ORF">FEV53_15070</name>
</gene>
<accession>A0A547PNT3</accession>
<dbReference type="AlphaFoldDB" id="A0A547PNT3"/>
<organism evidence="2 3">
    <name type="scientific">Palleronia caenipelagi</name>
    <dbReference type="NCBI Taxonomy" id="2489174"/>
    <lineage>
        <taxon>Bacteria</taxon>
        <taxon>Pseudomonadati</taxon>
        <taxon>Pseudomonadota</taxon>
        <taxon>Alphaproteobacteria</taxon>
        <taxon>Rhodobacterales</taxon>
        <taxon>Roseobacteraceae</taxon>
        <taxon>Palleronia</taxon>
    </lineage>
</organism>
<keyword evidence="3" id="KW-1185">Reference proteome</keyword>
<protein>
    <submittedName>
        <fullName evidence="2">Uncharacterized protein</fullName>
    </submittedName>
</protein>
<feature type="chain" id="PRO_5022154624" evidence="1">
    <location>
        <begin position="18"/>
        <end position="146"/>
    </location>
</feature>
<sequence length="146" mass="14602">MNPFVTSALVLTLPLAACVPAPQQSLQLPAGLSPAMSVSAAPTATDLALSCPQISAELSRVYAEQKVVDGQVRRQSVANDMTSGVLDAGLTMAGARGGLSGLRAAGAASTAAGAITASGGTAAQSRQIALAQRTIQLERARVQKGC</sequence>
<evidence type="ECO:0000256" key="1">
    <source>
        <dbReference type="SAM" id="SignalP"/>
    </source>
</evidence>
<dbReference type="RefSeq" id="WP_142835631.1">
    <property type="nucleotide sequence ID" value="NZ_VFSV01000034.1"/>
</dbReference>